<proteinExistence type="predicted"/>
<keyword evidence="2" id="KW-1185">Reference proteome</keyword>
<sequence length="120" mass="12636">MDEGRLPADALPVRTCSAIEALTGPIHAVTPVDGGHHSDLAVRVDTATGPVFVKGLRAGDPRAAAQRREALIGECVAGWGSGCRGGCWWGVGIWWVSSSWPVGTPIIASARGILSCWRRH</sequence>
<name>A0A401Z4K9_9ACTN</name>
<dbReference type="AlphaFoldDB" id="A0A401Z4K9"/>
<protein>
    <submittedName>
        <fullName evidence="1">Uncharacterized protein</fullName>
    </submittedName>
</protein>
<evidence type="ECO:0000313" key="2">
    <source>
        <dbReference type="Proteomes" id="UP000286931"/>
    </source>
</evidence>
<organism evidence="1 2">
    <name type="scientific">Embleya hyalina</name>
    <dbReference type="NCBI Taxonomy" id="516124"/>
    <lineage>
        <taxon>Bacteria</taxon>
        <taxon>Bacillati</taxon>
        <taxon>Actinomycetota</taxon>
        <taxon>Actinomycetes</taxon>
        <taxon>Kitasatosporales</taxon>
        <taxon>Streptomycetaceae</taxon>
        <taxon>Embleya</taxon>
    </lineage>
</organism>
<comment type="caution">
    <text evidence="1">The sequence shown here is derived from an EMBL/GenBank/DDBJ whole genome shotgun (WGS) entry which is preliminary data.</text>
</comment>
<reference evidence="1 2" key="1">
    <citation type="submission" date="2018-12" db="EMBL/GenBank/DDBJ databases">
        <title>Draft genome sequence of Embleya hyalina NBRC 13850T.</title>
        <authorList>
            <person name="Komaki H."/>
            <person name="Hosoyama A."/>
            <person name="Kimura A."/>
            <person name="Ichikawa N."/>
            <person name="Tamura T."/>
        </authorList>
    </citation>
    <scope>NUCLEOTIDE SEQUENCE [LARGE SCALE GENOMIC DNA]</scope>
    <source>
        <strain evidence="1 2">NBRC 13850</strain>
    </source>
</reference>
<accession>A0A401Z4K9</accession>
<evidence type="ECO:0000313" key="1">
    <source>
        <dbReference type="EMBL" id="GCE01780.1"/>
    </source>
</evidence>
<dbReference type="Proteomes" id="UP000286931">
    <property type="component" value="Unassembled WGS sequence"/>
</dbReference>
<gene>
    <name evidence="1" type="ORF">EHYA_09554</name>
</gene>
<dbReference type="EMBL" id="BIFH01000053">
    <property type="protein sequence ID" value="GCE01780.1"/>
    <property type="molecule type" value="Genomic_DNA"/>
</dbReference>